<feature type="region of interest" description="Disordered" evidence="1">
    <location>
        <begin position="37"/>
        <end position="60"/>
    </location>
</feature>
<proteinExistence type="predicted"/>
<evidence type="ECO:0000313" key="2">
    <source>
        <dbReference type="EMBL" id="USG61471.1"/>
    </source>
</evidence>
<keyword evidence="3" id="KW-1185">Reference proteome</keyword>
<organism evidence="2 3">
    <name type="scientific">Sneathiella marina</name>
    <dbReference type="NCBI Taxonomy" id="2950108"/>
    <lineage>
        <taxon>Bacteria</taxon>
        <taxon>Pseudomonadati</taxon>
        <taxon>Pseudomonadota</taxon>
        <taxon>Alphaproteobacteria</taxon>
        <taxon>Sneathiellales</taxon>
        <taxon>Sneathiellaceae</taxon>
        <taxon>Sneathiella</taxon>
    </lineage>
</organism>
<name>A0ABY4W3S2_9PROT</name>
<dbReference type="EMBL" id="CP098747">
    <property type="protein sequence ID" value="USG61471.1"/>
    <property type="molecule type" value="Genomic_DNA"/>
</dbReference>
<reference evidence="2" key="1">
    <citation type="submission" date="2022-06" db="EMBL/GenBank/DDBJ databases">
        <title>Sneathiella actinostolidae sp. nov., isolated from a sea anemonein the Western Pacific Ocean.</title>
        <authorList>
            <person name="Wei M.J."/>
        </authorList>
    </citation>
    <scope>NUCLEOTIDE SEQUENCE</scope>
    <source>
        <strain evidence="2">PHK-P5</strain>
    </source>
</reference>
<accession>A0ABY4W3S2</accession>
<protein>
    <submittedName>
        <fullName evidence="2">Uncharacterized protein</fullName>
    </submittedName>
</protein>
<evidence type="ECO:0000256" key="1">
    <source>
        <dbReference type="SAM" id="MobiDB-lite"/>
    </source>
</evidence>
<evidence type="ECO:0000313" key="3">
    <source>
        <dbReference type="Proteomes" id="UP001056291"/>
    </source>
</evidence>
<dbReference type="RefSeq" id="WP_251934523.1">
    <property type="nucleotide sequence ID" value="NZ_CP098747.1"/>
</dbReference>
<gene>
    <name evidence="2" type="ORF">NBZ79_00585</name>
</gene>
<sequence>MSLLNTTPTYLLNSYPNQYTPGLLNLSPYVTPPVVQRPLGNGRWNSDPNPADGNEAADSATADVGSMTAAEQMAGISMAHAIGKGLSVAPVGPVGLMPGISKAMLSVALANGMNAEGMNASEAASQQAAQAENEAMGLDAGTAEAASHGLGVGIPGTAAGSGAAGPSGDKVICTELHRQGFMPEHIWRADEEYAKTVDPVVRAGYLLWAVPVVKLMQKSLLATKLVHILAKPWSEHMAYKMHAVEEDNALGRVLIKTGIPLCLILGAISQFRRRTMMDSQKGRKLA</sequence>
<dbReference type="Proteomes" id="UP001056291">
    <property type="component" value="Chromosome"/>
</dbReference>